<evidence type="ECO:0000313" key="1">
    <source>
        <dbReference type="EMBL" id="MBB6327405.1"/>
    </source>
</evidence>
<organism evidence="1 2">
    <name type="scientific">Algoriphagus iocasae</name>
    <dbReference type="NCBI Taxonomy" id="1836499"/>
    <lineage>
        <taxon>Bacteria</taxon>
        <taxon>Pseudomonadati</taxon>
        <taxon>Bacteroidota</taxon>
        <taxon>Cytophagia</taxon>
        <taxon>Cytophagales</taxon>
        <taxon>Cyclobacteriaceae</taxon>
        <taxon>Algoriphagus</taxon>
    </lineage>
</organism>
<gene>
    <name evidence="1" type="ORF">FHS59_003048</name>
</gene>
<dbReference type="Proteomes" id="UP000588604">
    <property type="component" value="Unassembled WGS sequence"/>
</dbReference>
<dbReference type="RefSeq" id="WP_184496236.1">
    <property type="nucleotide sequence ID" value="NZ_JACIJO010000003.1"/>
</dbReference>
<protein>
    <submittedName>
        <fullName evidence="1">Uncharacterized protein</fullName>
    </submittedName>
</protein>
<evidence type="ECO:0000313" key="2">
    <source>
        <dbReference type="Proteomes" id="UP000588604"/>
    </source>
</evidence>
<dbReference type="AlphaFoldDB" id="A0A841MY69"/>
<comment type="caution">
    <text evidence="1">The sequence shown here is derived from an EMBL/GenBank/DDBJ whole genome shotgun (WGS) entry which is preliminary data.</text>
</comment>
<proteinExistence type="predicted"/>
<accession>A0A841MY69</accession>
<name>A0A841MY69_9BACT</name>
<dbReference type="EMBL" id="JACIJO010000003">
    <property type="protein sequence ID" value="MBB6327405.1"/>
    <property type="molecule type" value="Genomic_DNA"/>
</dbReference>
<keyword evidence="2" id="KW-1185">Reference proteome</keyword>
<sequence length="74" mass="8565">MKFFYLASNPNNQGEFKIHERECEHIPDLHDREYLGPFNNGSEAMRKAMDLNPKASTCEICCGQTVQTVFVRKK</sequence>
<reference evidence="1 2" key="1">
    <citation type="submission" date="2020-08" db="EMBL/GenBank/DDBJ databases">
        <title>Genomic Encyclopedia of Type Strains, Phase IV (KMG-IV): sequencing the most valuable type-strain genomes for metagenomic binning, comparative biology and taxonomic classification.</title>
        <authorList>
            <person name="Goeker M."/>
        </authorList>
    </citation>
    <scope>NUCLEOTIDE SEQUENCE [LARGE SCALE GENOMIC DNA]</scope>
    <source>
        <strain evidence="1 2">DSM 102044</strain>
    </source>
</reference>